<accession>A0A3G5A535</accession>
<reference evidence="1" key="1">
    <citation type="submission" date="2018-10" db="EMBL/GenBank/DDBJ databases">
        <title>Hidden diversity of soil giant viruses.</title>
        <authorList>
            <person name="Schulz F."/>
            <person name="Alteio L."/>
            <person name="Goudeau D."/>
            <person name="Ryan E.M."/>
            <person name="Malmstrom R.R."/>
            <person name="Blanchard J."/>
            <person name="Woyke T."/>
        </authorList>
    </citation>
    <scope>NUCLEOTIDE SEQUENCE</scope>
    <source>
        <strain evidence="1">HAV1</strain>
    </source>
</reference>
<organism evidence="1">
    <name type="scientific">Harvfovirus sp</name>
    <dbReference type="NCBI Taxonomy" id="2487768"/>
    <lineage>
        <taxon>Viruses</taxon>
        <taxon>Varidnaviria</taxon>
        <taxon>Bamfordvirae</taxon>
        <taxon>Nucleocytoviricota</taxon>
        <taxon>Megaviricetes</taxon>
        <taxon>Imitervirales</taxon>
        <taxon>Mimiviridae</taxon>
        <taxon>Klosneuvirinae</taxon>
    </lineage>
</organism>
<sequence length="435" mass="51433">MVDVTVIDPDDEYKYTLSLIKNNVIDLKYRMSKRMDCDILQIVLIRNEIKLKNFDKIVHDDNISSSSTVETDEDPFTFSDFEYLEKIYKFKYPVRSYSFEMQTVYPDQLYEAFKIVSPFLVTLPLDSSVTYRTFERMVTDHLCEMKMVNKKSLAEICSLSKKIYKYDGVWKVYQTRYRSKDENIPLINFLKCNHMFLIKIFIRIDGFIRVNYGYGLEKSIAYIKTSMRISDLIDRIPELKFYAGRDRERIVVYKDNNVLMTSDSLVSNYLTEDSSVTYALLPLITIGESFDIKILRQKKESLFDLTITLVGGDDEWSFKVLATLFLMNGEVGDENIFVLWFKNRGKFFDIKTSEMKINVGESPFDRWTFLENKFALGFVIDYLYRDISAYNYKEIVNHLICIQRWCDYFGLGILQELFKHKDIVNYYAKIENVCL</sequence>
<dbReference type="EMBL" id="MK072245">
    <property type="protein sequence ID" value="AYV80599.1"/>
    <property type="molecule type" value="Genomic_DNA"/>
</dbReference>
<name>A0A3G5A535_9VIRU</name>
<gene>
    <name evidence="1" type="ORF">Harvfovirus3_44</name>
</gene>
<evidence type="ECO:0000313" key="1">
    <source>
        <dbReference type="EMBL" id="AYV80599.1"/>
    </source>
</evidence>
<proteinExistence type="predicted"/>
<protein>
    <submittedName>
        <fullName evidence="1">Uncharacterized protein</fullName>
    </submittedName>
</protein>